<dbReference type="STRING" id="398511.BpOF4_17515"/>
<accession>D3FRF3</accession>
<gene>
    <name evidence="2" type="ordered locus">BpOF4_17515</name>
</gene>
<dbReference type="AlphaFoldDB" id="D3FRF3"/>
<dbReference type="eggNOG" id="COG1708">
    <property type="taxonomic scope" value="Bacteria"/>
</dbReference>
<proteinExistence type="predicted"/>
<dbReference type="InterPro" id="IPR043519">
    <property type="entry name" value="NT_sf"/>
</dbReference>
<dbReference type="KEGG" id="bpf:BpOF4_17515"/>
<dbReference type="Gene3D" id="3.30.460.10">
    <property type="entry name" value="Beta Polymerase, domain 2"/>
    <property type="match status" value="1"/>
</dbReference>
<dbReference type="HOGENOM" id="CLU_1101171_0_0_9"/>
<keyword evidence="3" id="KW-1185">Reference proteome</keyword>
<dbReference type="Gene3D" id="1.20.120.330">
    <property type="entry name" value="Nucleotidyltransferases domain 2"/>
    <property type="match status" value="1"/>
</dbReference>
<evidence type="ECO:0000313" key="2">
    <source>
        <dbReference type="EMBL" id="ADC51544.1"/>
    </source>
</evidence>
<protein>
    <submittedName>
        <fullName evidence="2">Aminoglycoside nucleotidyltransferase</fullName>
    </submittedName>
</protein>
<feature type="domain" description="Kanamycin nucleotidyltransferase C-terminal" evidence="1">
    <location>
        <begin position="114"/>
        <end position="243"/>
    </location>
</feature>
<evidence type="ECO:0000259" key="1">
    <source>
        <dbReference type="Pfam" id="PF07827"/>
    </source>
</evidence>
<dbReference type="GO" id="GO:0016779">
    <property type="term" value="F:nucleotidyltransferase activity"/>
    <property type="evidence" value="ECO:0007669"/>
    <property type="project" value="InterPro"/>
</dbReference>
<dbReference type="Proteomes" id="UP000001544">
    <property type="component" value="Chromosome"/>
</dbReference>
<sequence>MINWQPKTFSAEDRLKMTDNILDHFKTKYKKDLLSLAIEGSTAKGMNTPFSDLELRVVLNNYENGWFPFFFQGMYIGISMSSREKMLSEASKIDYEWPVKSDTLFTSKIVYDPTELYKELRNIAEKTEGETNFKLLLTEAIADMYEHVYKVFPLTEGDEMAMTNEARQIAYWAALCVGLSNKHRYVSSRTMYKESFHLNDLPDGYEEHMHELLTLETTASKIKQSTACLWTSFEKWAKEDGITLNKHDLTFL</sequence>
<evidence type="ECO:0000313" key="3">
    <source>
        <dbReference type="Proteomes" id="UP000001544"/>
    </source>
</evidence>
<dbReference type="Pfam" id="PF07827">
    <property type="entry name" value="KNTase_C"/>
    <property type="match status" value="1"/>
</dbReference>
<dbReference type="SUPFAM" id="SSF81301">
    <property type="entry name" value="Nucleotidyltransferase"/>
    <property type="match status" value="1"/>
</dbReference>
<dbReference type="EMBL" id="CP001878">
    <property type="protein sequence ID" value="ADC51544.1"/>
    <property type="molecule type" value="Genomic_DNA"/>
</dbReference>
<reference evidence="2 3" key="1">
    <citation type="journal article" date="2011" name="Environ. Microbiol.">
        <title>Genome of alkaliphilic Bacillus pseudofirmus OF4 reveals adaptations that support the ability to grow in an external pH range from 7.5 to 11.4.</title>
        <authorList>
            <person name="Janto B."/>
            <person name="Ahmed A."/>
            <person name="Ito M."/>
            <person name="Liu J."/>
            <person name="Hicks D.B."/>
            <person name="Pagni S."/>
            <person name="Fackelmayer O.J."/>
            <person name="Smith T.A."/>
            <person name="Earl J."/>
            <person name="Elbourne L.D."/>
            <person name="Hassan K."/>
            <person name="Paulsen I.T."/>
            <person name="Kolsto A.B."/>
            <person name="Tourasse N.J."/>
            <person name="Ehrlich G.D."/>
            <person name="Boissy R."/>
            <person name="Ivey D.M."/>
            <person name="Li G."/>
            <person name="Xue Y."/>
            <person name="Ma Y."/>
            <person name="Hu F.Z."/>
            <person name="Krulwich T.A."/>
        </authorList>
    </citation>
    <scope>NUCLEOTIDE SEQUENCE [LARGE SCALE GENOMIC DNA]</scope>
    <source>
        <strain evidence="3">ATCC BAA-2126 / JCM 17055 / OF4</strain>
    </source>
</reference>
<dbReference type="RefSeq" id="WP_012958906.1">
    <property type="nucleotide sequence ID" value="NC_013791.2"/>
</dbReference>
<dbReference type="InterPro" id="IPR012481">
    <property type="entry name" value="KNTase_C"/>
</dbReference>
<dbReference type="SUPFAM" id="SSF81593">
    <property type="entry name" value="Nucleotidyltransferase substrate binding subunit/domain"/>
    <property type="match status" value="1"/>
</dbReference>
<dbReference type="GO" id="GO:0046677">
    <property type="term" value="P:response to antibiotic"/>
    <property type="evidence" value="ECO:0007669"/>
    <property type="project" value="InterPro"/>
</dbReference>
<name>D3FRF3_ALKPO</name>
<organism evidence="2 3">
    <name type="scientific">Alkalihalophilus pseudofirmus (strain ATCC BAA-2126 / JCM 17055 / OF4)</name>
    <name type="common">Bacillus pseudofirmus</name>
    <dbReference type="NCBI Taxonomy" id="398511"/>
    <lineage>
        <taxon>Bacteria</taxon>
        <taxon>Bacillati</taxon>
        <taxon>Bacillota</taxon>
        <taxon>Bacilli</taxon>
        <taxon>Bacillales</taxon>
        <taxon>Bacillaceae</taxon>
        <taxon>Alkalihalophilus</taxon>
    </lineage>
</organism>